<reference evidence="1" key="1">
    <citation type="submission" date="2020-04" db="EMBL/GenBank/DDBJ databases">
        <authorList>
            <person name="Chiriac C."/>
            <person name="Salcher M."/>
            <person name="Ghai R."/>
            <person name="Kavagutti S V."/>
        </authorList>
    </citation>
    <scope>NUCLEOTIDE SEQUENCE</scope>
</reference>
<dbReference type="EMBL" id="LR796274">
    <property type="protein sequence ID" value="CAB4133084.1"/>
    <property type="molecule type" value="Genomic_DNA"/>
</dbReference>
<accession>A0A6J5LES9</accession>
<gene>
    <name evidence="1" type="ORF">UFOVP257_45</name>
</gene>
<proteinExistence type="predicted"/>
<organism evidence="1">
    <name type="scientific">uncultured Caudovirales phage</name>
    <dbReference type="NCBI Taxonomy" id="2100421"/>
    <lineage>
        <taxon>Viruses</taxon>
        <taxon>Duplodnaviria</taxon>
        <taxon>Heunggongvirae</taxon>
        <taxon>Uroviricota</taxon>
        <taxon>Caudoviricetes</taxon>
        <taxon>Peduoviridae</taxon>
        <taxon>Maltschvirus</taxon>
        <taxon>Maltschvirus maltsch</taxon>
    </lineage>
</organism>
<protein>
    <submittedName>
        <fullName evidence="1">Uncharacterized protein</fullName>
    </submittedName>
</protein>
<name>A0A6J5LES9_9CAUD</name>
<sequence length="199" mass="20347">MSDPKFFRKYLDIIGEESPVFQQRDVAQSNQWAKDNPAAAAATSAIVKGVGDTVLSLNPATAAPWAAAKMAKGGYDAYKAYQAGDKEGAKSAALGAVQDAALGVGGVPGAALSAGASLASGDKSDAGVTALRAINPSAGTVAGLTKTAIDLNKPTATTTTQPTVTATADKVPNEKIISPTAVQEEDDKELDRIKKFIKR</sequence>
<evidence type="ECO:0000313" key="1">
    <source>
        <dbReference type="EMBL" id="CAB4133084.1"/>
    </source>
</evidence>